<feature type="non-terminal residue" evidence="2">
    <location>
        <position position="1"/>
    </location>
</feature>
<name>A0AAE3HDE0_9EURY</name>
<keyword evidence="1" id="KW-0472">Membrane</keyword>
<feature type="non-terminal residue" evidence="2">
    <location>
        <position position="67"/>
    </location>
</feature>
<keyword evidence="3" id="KW-1185">Reference proteome</keyword>
<dbReference type="EMBL" id="JTEO01000017">
    <property type="protein sequence ID" value="MCQ6963897.1"/>
    <property type="molecule type" value="Genomic_DNA"/>
</dbReference>
<dbReference type="AlphaFoldDB" id="A0AAE3HDE0"/>
<dbReference type="Proteomes" id="UP001206983">
    <property type="component" value="Unassembled WGS sequence"/>
</dbReference>
<proteinExistence type="predicted"/>
<organism evidence="2 3">
    <name type="scientific">Methanolobus chelungpuianus</name>
    <dbReference type="NCBI Taxonomy" id="502115"/>
    <lineage>
        <taxon>Archaea</taxon>
        <taxon>Methanobacteriati</taxon>
        <taxon>Methanobacteriota</taxon>
        <taxon>Stenosarchaea group</taxon>
        <taxon>Methanomicrobia</taxon>
        <taxon>Methanosarcinales</taxon>
        <taxon>Methanosarcinaceae</taxon>
        <taxon>Methanolobus</taxon>
    </lineage>
</organism>
<reference evidence="2 3" key="1">
    <citation type="journal article" date="2011" name="Appl. Environ. Microbiol.">
        <title>Methanogenic archaea isolated from Taiwan's Chelungpu fault.</title>
        <authorList>
            <person name="Wu S.Y."/>
            <person name="Lai M.C."/>
        </authorList>
    </citation>
    <scope>NUCLEOTIDE SEQUENCE [LARGE SCALE GENOMIC DNA]</scope>
    <source>
        <strain evidence="2 3">St545Mb</strain>
    </source>
</reference>
<feature type="transmembrane region" description="Helical" evidence="1">
    <location>
        <begin position="12"/>
        <end position="36"/>
    </location>
</feature>
<evidence type="ECO:0000313" key="2">
    <source>
        <dbReference type="EMBL" id="MCQ6963897.1"/>
    </source>
</evidence>
<keyword evidence="1" id="KW-1133">Transmembrane helix</keyword>
<gene>
    <name evidence="2" type="ORF">PV02_12640</name>
</gene>
<comment type="caution">
    <text evidence="2">The sequence shown here is derived from an EMBL/GenBank/DDBJ whole genome shotgun (WGS) entry which is preliminary data.</text>
</comment>
<keyword evidence="1" id="KW-0812">Transmembrane</keyword>
<sequence>VRFMTVSNDRALNRAVLVGGPFILMMTGVAFTVGALSNVYFFEKLGVISVAAAGGNTDLIIPHYINS</sequence>
<evidence type="ECO:0000313" key="3">
    <source>
        <dbReference type="Proteomes" id="UP001206983"/>
    </source>
</evidence>
<protein>
    <submittedName>
        <fullName evidence="2">Uncharacterized protein</fullName>
    </submittedName>
</protein>
<accession>A0AAE3HDE0</accession>
<evidence type="ECO:0000256" key="1">
    <source>
        <dbReference type="SAM" id="Phobius"/>
    </source>
</evidence>